<comment type="caution">
    <text evidence="1">The sequence shown here is derived from an EMBL/GenBank/DDBJ whole genome shotgun (WGS) entry which is preliminary data.</text>
</comment>
<evidence type="ECO:0000313" key="2">
    <source>
        <dbReference type="Proteomes" id="UP000245992"/>
    </source>
</evidence>
<name>A0A2T7SNX3_9ACTN</name>
<evidence type="ECO:0000313" key="1">
    <source>
        <dbReference type="EMBL" id="PVE04549.1"/>
    </source>
</evidence>
<dbReference type="Proteomes" id="UP000245992">
    <property type="component" value="Unassembled WGS sequence"/>
</dbReference>
<dbReference type="AlphaFoldDB" id="A0A2T7SNX3"/>
<dbReference type="EMBL" id="AZSP01000387">
    <property type="protein sequence ID" value="PVE04549.1"/>
    <property type="molecule type" value="Genomic_DNA"/>
</dbReference>
<keyword evidence="2" id="KW-1185">Reference proteome</keyword>
<sequence>MLHLCQIAVGGSLFKAGTLLGLPLNPAGTHRASDNAKAVHNWARTRPDPQEFELAVHALADELDSRDDLVDYRRRRDALRYWCIDPATWNEITDRIPIPTGRGGRPDFSDRKRQTASIITWTTLTQGEHVYAPHPIRDQQPRGTHQLWRTSDSAFWARIQHGTTGTTDNNWLSLLSHYAAFLAPIIDKDGTVPRGISPWTPGIAAVR</sequence>
<proteinExistence type="predicted"/>
<protein>
    <submittedName>
        <fullName evidence="1">Uncharacterized protein</fullName>
    </submittedName>
</protein>
<accession>A0A2T7SNX3</accession>
<reference evidence="1 2" key="1">
    <citation type="submission" date="2013-12" db="EMBL/GenBank/DDBJ databases">
        <title>Annotated genome of Streptomyces scopuliridis.</title>
        <authorList>
            <person name="Olson J.B."/>
        </authorList>
    </citation>
    <scope>NUCLEOTIDE SEQUENCE [LARGE SCALE GENOMIC DNA]</scope>
    <source>
        <strain evidence="1 2">RB72</strain>
    </source>
</reference>
<dbReference type="STRING" id="1440053.GCA_000718095_04021"/>
<organism evidence="1 2">
    <name type="scientific">Streptomyces scopuliridis RB72</name>
    <dbReference type="NCBI Taxonomy" id="1440053"/>
    <lineage>
        <taxon>Bacteria</taxon>
        <taxon>Bacillati</taxon>
        <taxon>Actinomycetota</taxon>
        <taxon>Actinomycetes</taxon>
        <taxon>Kitasatosporales</taxon>
        <taxon>Streptomycetaceae</taxon>
        <taxon>Streptomyces</taxon>
    </lineage>
</organism>
<gene>
    <name evidence="1" type="ORF">Y717_11465</name>
</gene>